<dbReference type="Proteomes" id="UP000305891">
    <property type="component" value="Unassembled WGS sequence"/>
</dbReference>
<name>A0A4U8M5T9_SALEB</name>
<reference evidence="1 2" key="1">
    <citation type="journal article" date="2019" name="Foodborne Pathog. Dis.">
        <title>Whole Genome Sequencing Analysis of Nontyphoidal Salmonella enterica of Chicken Meat and Human Origin Under Surveillance in Sri Lanka.</title>
        <authorList>
            <person name="Tay M.Y.F."/>
            <person name="Pathirage S."/>
            <person name="Chandrasekaran L."/>
            <person name="Wickramasuriya U."/>
            <person name="Sadeepanie N."/>
            <person name="Waidyarathna K.D.K."/>
            <person name="Liyanage L.D.C."/>
            <person name="Seow K.L.G."/>
            <person name="Hendriksen R.S."/>
            <person name="Takeuchi M.T."/>
            <person name="Schlundt J."/>
        </authorList>
    </citation>
    <scope>NUCLEOTIDE SEQUENCE [LARGE SCALE GENOMIC DNA]</scope>
    <source>
        <strain evidence="1 2">SL_55_S309</strain>
    </source>
</reference>
<organism evidence="1 2">
    <name type="scientific">Salmonella enterica subsp. enterica serovar Java</name>
    <dbReference type="NCBI Taxonomy" id="224729"/>
    <lineage>
        <taxon>Bacteria</taxon>
        <taxon>Pseudomonadati</taxon>
        <taxon>Pseudomonadota</taxon>
        <taxon>Gammaproteobacteria</taxon>
        <taxon>Enterobacterales</taxon>
        <taxon>Enterobacteriaceae</taxon>
        <taxon>Salmonella</taxon>
    </lineage>
</organism>
<comment type="caution">
    <text evidence="1">The sequence shown here is derived from an EMBL/GenBank/DDBJ whole genome shotgun (WGS) entry which is preliminary data.</text>
</comment>
<gene>
    <name evidence="1" type="ORF">E2E88_03405</name>
</gene>
<evidence type="ECO:0000313" key="1">
    <source>
        <dbReference type="EMBL" id="TLB88862.1"/>
    </source>
</evidence>
<evidence type="ECO:0000313" key="2">
    <source>
        <dbReference type="Proteomes" id="UP000305891"/>
    </source>
</evidence>
<dbReference type="EMBL" id="SMQN01000001">
    <property type="protein sequence ID" value="TLB88862.1"/>
    <property type="molecule type" value="Genomic_DNA"/>
</dbReference>
<proteinExistence type="predicted"/>
<protein>
    <submittedName>
        <fullName evidence="1">Uncharacterized protein</fullName>
    </submittedName>
</protein>
<dbReference type="AlphaFoldDB" id="A0A4U8M5T9"/>
<dbReference type="RefSeq" id="WP_137987035.1">
    <property type="nucleotide sequence ID" value="NZ_SMQJ01000001.1"/>
</dbReference>
<sequence length="147" mass="16633">MSSRYCVYSLLVPNNTLLNYLDSESVKSSKLLPNENTEIYFIFDLEKGISLPFSFIDSHAALSRCNSENKAHGSSEFDYVNYEIALNKTIVIENTNYQFSSNSQQHDILSNTITSNSYGVTHIVEELKEYAAKQFSNGIITRSKYGC</sequence>
<accession>A0A4U8M5T9</accession>